<evidence type="ECO:0008006" key="4">
    <source>
        <dbReference type="Google" id="ProtNLM"/>
    </source>
</evidence>
<keyword evidence="1" id="KW-0812">Transmembrane</keyword>
<keyword evidence="1" id="KW-0472">Membrane</keyword>
<gene>
    <name evidence="2" type="ORF">NQ317_005327</name>
</gene>
<evidence type="ECO:0000313" key="2">
    <source>
        <dbReference type="EMBL" id="KAJ8983238.1"/>
    </source>
</evidence>
<sequence length="151" mass="17502">MKRNGTHDDFRMNQLTQTDMAMVTRYRFFDLCANNAFGFLTFCLVYSLYIRLQTINNHLLSEISKDRTVGVEDWNLEIFHGIHVDRKKTGRLCTTRLDSDIYRDNATADSSDSYSDETCFVVDFVGFSKGDNGNLPEVGIFMIMDYFLQND</sequence>
<evidence type="ECO:0000256" key="1">
    <source>
        <dbReference type="SAM" id="Phobius"/>
    </source>
</evidence>
<protein>
    <recommendedName>
        <fullName evidence="4">Transmembrane protein</fullName>
    </recommendedName>
</protein>
<accession>A0ABQ9JXZ4</accession>
<reference evidence="2" key="1">
    <citation type="journal article" date="2023" name="Insect Mol. Biol.">
        <title>Genome sequencing provides insights into the evolution of gene families encoding plant cell wall-degrading enzymes in longhorned beetles.</title>
        <authorList>
            <person name="Shin N.R."/>
            <person name="Okamura Y."/>
            <person name="Kirsch R."/>
            <person name="Pauchet Y."/>
        </authorList>
    </citation>
    <scope>NUCLEOTIDE SEQUENCE</scope>
    <source>
        <strain evidence="2">MMC_N1</strain>
    </source>
</reference>
<dbReference type="EMBL" id="JAPWTJ010000087">
    <property type="protein sequence ID" value="KAJ8983238.1"/>
    <property type="molecule type" value="Genomic_DNA"/>
</dbReference>
<feature type="transmembrane region" description="Helical" evidence="1">
    <location>
        <begin position="28"/>
        <end position="49"/>
    </location>
</feature>
<comment type="caution">
    <text evidence="2">The sequence shown here is derived from an EMBL/GenBank/DDBJ whole genome shotgun (WGS) entry which is preliminary data.</text>
</comment>
<keyword evidence="1" id="KW-1133">Transmembrane helix</keyword>
<evidence type="ECO:0000313" key="3">
    <source>
        <dbReference type="Proteomes" id="UP001162164"/>
    </source>
</evidence>
<name>A0ABQ9JXZ4_9CUCU</name>
<feature type="non-terminal residue" evidence="2">
    <location>
        <position position="151"/>
    </location>
</feature>
<keyword evidence="3" id="KW-1185">Reference proteome</keyword>
<dbReference type="Proteomes" id="UP001162164">
    <property type="component" value="Unassembled WGS sequence"/>
</dbReference>
<proteinExistence type="predicted"/>
<organism evidence="2 3">
    <name type="scientific">Molorchus minor</name>
    <dbReference type="NCBI Taxonomy" id="1323400"/>
    <lineage>
        <taxon>Eukaryota</taxon>
        <taxon>Metazoa</taxon>
        <taxon>Ecdysozoa</taxon>
        <taxon>Arthropoda</taxon>
        <taxon>Hexapoda</taxon>
        <taxon>Insecta</taxon>
        <taxon>Pterygota</taxon>
        <taxon>Neoptera</taxon>
        <taxon>Endopterygota</taxon>
        <taxon>Coleoptera</taxon>
        <taxon>Polyphaga</taxon>
        <taxon>Cucujiformia</taxon>
        <taxon>Chrysomeloidea</taxon>
        <taxon>Cerambycidae</taxon>
        <taxon>Lamiinae</taxon>
        <taxon>Monochamini</taxon>
        <taxon>Molorchus</taxon>
    </lineage>
</organism>